<evidence type="ECO:0000313" key="3">
    <source>
        <dbReference type="EMBL" id="KXN71683.1"/>
    </source>
</evidence>
<name>A0A137P9K7_CONC2</name>
<proteinExistence type="predicted"/>
<evidence type="ECO:0000256" key="1">
    <source>
        <dbReference type="SAM" id="Coils"/>
    </source>
</evidence>
<evidence type="ECO:0000256" key="2">
    <source>
        <dbReference type="SAM" id="MobiDB-lite"/>
    </source>
</evidence>
<accession>A0A137P9K7</accession>
<reference evidence="3 4" key="1">
    <citation type="journal article" date="2015" name="Genome Biol. Evol.">
        <title>Phylogenomic analyses indicate that early fungi evolved digesting cell walls of algal ancestors of land plants.</title>
        <authorList>
            <person name="Chang Y."/>
            <person name="Wang S."/>
            <person name="Sekimoto S."/>
            <person name="Aerts A.L."/>
            <person name="Choi C."/>
            <person name="Clum A."/>
            <person name="LaButti K.M."/>
            <person name="Lindquist E.A."/>
            <person name="Yee Ngan C."/>
            <person name="Ohm R.A."/>
            <person name="Salamov A.A."/>
            <person name="Grigoriev I.V."/>
            <person name="Spatafora J.W."/>
            <person name="Berbee M.L."/>
        </authorList>
    </citation>
    <scope>NUCLEOTIDE SEQUENCE [LARGE SCALE GENOMIC DNA]</scope>
    <source>
        <strain evidence="3 4">NRRL 28638</strain>
    </source>
</reference>
<feature type="coiled-coil region" evidence="1">
    <location>
        <begin position="24"/>
        <end position="99"/>
    </location>
</feature>
<evidence type="ECO:0000313" key="4">
    <source>
        <dbReference type="Proteomes" id="UP000070444"/>
    </source>
</evidence>
<gene>
    <name evidence="3" type="ORF">CONCODRAFT_5567</name>
</gene>
<dbReference type="AlphaFoldDB" id="A0A137P9K7"/>
<organism evidence="3 4">
    <name type="scientific">Conidiobolus coronatus (strain ATCC 28846 / CBS 209.66 / NRRL 28638)</name>
    <name type="common">Delacroixia coronata</name>
    <dbReference type="NCBI Taxonomy" id="796925"/>
    <lineage>
        <taxon>Eukaryota</taxon>
        <taxon>Fungi</taxon>
        <taxon>Fungi incertae sedis</taxon>
        <taxon>Zoopagomycota</taxon>
        <taxon>Entomophthoromycotina</taxon>
        <taxon>Entomophthoromycetes</taxon>
        <taxon>Entomophthorales</taxon>
        <taxon>Ancylistaceae</taxon>
        <taxon>Conidiobolus</taxon>
    </lineage>
</organism>
<keyword evidence="4" id="KW-1185">Reference proteome</keyword>
<protein>
    <submittedName>
        <fullName evidence="3">Uncharacterized protein</fullName>
    </submittedName>
</protein>
<sequence length="147" mass="16221">MGQHNPNLGLTKELESLEVFSKHLSQLEVNIQTLFNNINNTFNQPYTNEDTQEKVVDLVKQVEVIEELINSNGVGSLKLEEASVDIKDIKTQSQLAQKRTQTIIGTHKKLLDASHSIIANLDRINLETGSEENNNNGGGATSVNTPI</sequence>
<dbReference type="Proteomes" id="UP000070444">
    <property type="component" value="Unassembled WGS sequence"/>
</dbReference>
<keyword evidence="1" id="KW-0175">Coiled coil</keyword>
<dbReference type="EMBL" id="KQ964469">
    <property type="protein sequence ID" value="KXN71683.1"/>
    <property type="molecule type" value="Genomic_DNA"/>
</dbReference>
<feature type="region of interest" description="Disordered" evidence="2">
    <location>
        <begin position="128"/>
        <end position="147"/>
    </location>
</feature>